<feature type="transmembrane region" description="Helical" evidence="1">
    <location>
        <begin position="331"/>
        <end position="351"/>
    </location>
</feature>
<dbReference type="EMBL" id="JAHLQF010000001">
    <property type="protein sequence ID" value="MBU5483610.1"/>
    <property type="molecule type" value="Genomic_DNA"/>
</dbReference>
<feature type="transmembrane region" description="Helical" evidence="1">
    <location>
        <begin position="299"/>
        <end position="319"/>
    </location>
</feature>
<keyword evidence="1" id="KW-0472">Membrane</keyword>
<organism evidence="2 3">
    <name type="scientific">Clostridium mobile</name>
    <dbReference type="NCBI Taxonomy" id="2841512"/>
    <lineage>
        <taxon>Bacteria</taxon>
        <taxon>Bacillati</taxon>
        <taxon>Bacillota</taxon>
        <taxon>Clostridia</taxon>
        <taxon>Eubacteriales</taxon>
        <taxon>Clostridiaceae</taxon>
        <taxon>Clostridium</taxon>
    </lineage>
</organism>
<evidence type="ECO:0000313" key="2">
    <source>
        <dbReference type="EMBL" id="MBU5483610.1"/>
    </source>
</evidence>
<name>A0ABS6EGK4_9CLOT</name>
<accession>A0ABS6EGK4</accession>
<feature type="transmembrane region" description="Helical" evidence="1">
    <location>
        <begin position="55"/>
        <end position="77"/>
    </location>
</feature>
<reference evidence="2 3" key="1">
    <citation type="submission" date="2021-06" db="EMBL/GenBank/DDBJ databases">
        <authorList>
            <person name="Sun Q."/>
            <person name="Li D."/>
        </authorList>
    </citation>
    <scope>NUCLEOTIDE SEQUENCE [LARGE SCALE GENOMIC DNA]</scope>
    <source>
        <strain evidence="2 3">MSJ-11</strain>
    </source>
</reference>
<keyword evidence="1" id="KW-0812">Transmembrane</keyword>
<feature type="transmembrane region" description="Helical" evidence="1">
    <location>
        <begin position="29"/>
        <end position="46"/>
    </location>
</feature>
<sequence length="398" mass="42406">MDGILAFTVLFIIFGVGDFISSKTKAICSTMFVSSTILLIGFWVGLPKTIFNDSILLPLGSIVIAILITHMGTLMSIKELKKQWKTVVIAVGAIAGIAVFVYVAGTPILGREYSVAAAPPIAGGVVAGIMMGEVAKAKGLETIMVFTTLLVVVQGFFGYPIASICLRKEAKRISSKLKSGEYGELNISKSEVASTKEREEKKSKYKIFPDFPKELQTSSILLAKLGLATFLSFKLAALTNGVVNQYVMCLIMGVVLKEIGFLEGDILTKSNSFGIAMGSILTVIFANLVNATPEMVGKLLWPLVVSLTLGTIGIALASIPLGKFLGISKEMSLAIGITALFGFPGTFIISQEVANAEGKTEEEKQFILNEILPKMLIAGFVTVTIASVVLAGIMVKML</sequence>
<comment type="caution">
    <text evidence="2">The sequence shown here is derived from an EMBL/GenBank/DDBJ whole genome shotgun (WGS) entry which is preliminary data.</text>
</comment>
<feature type="transmembrane region" description="Helical" evidence="1">
    <location>
        <begin position="273"/>
        <end position="293"/>
    </location>
</feature>
<feature type="transmembrane region" description="Helical" evidence="1">
    <location>
        <begin position="143"/>
        <end position="166"/>
    </location>
</feature>
<keyword evidence="1" id="KW-1133">Transmembrane helix</keyword>
<gene>
    <name evidence="2" type="ORF">KQI86_04660</name>
</gene>
<evidence type="ECO:0000256" key="1">
    <source>
        <dbReference type="SAM" id="Phobius"/>
    </source>
</evidence>
<dbReference type="RefSeq" id="WP_216437975.1">
    <property type="nucleotide sequence ID" value="NZ_JAHLQF010000001.1"/>
</dbReference>
<feature type="transmembrane region" description="Helical" evidence="1">
    <location>
        <begin position="371"/>
        <end position="395"/>
    </location>
</feature>
<dbReference type="Proteomes" id="UP000726170">
    <property type="component" value="Unassembled WGS sequence"/>
</dbReference>
<evidence type="ECO:0000313" key="3">
    <source>
        <dbReference type="Proteomes" id="UP000726170"/>
    </source>
</evidence>
<protein>
    <recommendedName>
        <fullName evidence="4">Permease</fullName>
    </recommendedName>
</protein>
<feature type="transmembrane region" description="Helical" evidence="1">
    <location>
        <begin position="83"/>
        <end position="104"/>
    </location>
</feature>
<feature type="transmembrane region" description="Helical" evidence="1">
    <location>
        <begin position="243"/>
        <end position="261"/>
    </location>
</feature>
<evidence type="ECO:0008006" key="4">
    <source>
        <dbReference type="Google" id="ProtNLM"/>
    </source>
</evidence>
<dbReference type="InterPro" id="IPR049576">
    <property type="entry name" value="HDC-like"/>
</dbReference>
<dbReference type="CDD" id="cd21416">
    <property type="entry name" value="HDC_protein"/>
    <property type="match status" value="1"/>
</dbReference>
<proteinExistence type="predicted"/>
<keyword evidence="3" id="KW-1185">Reference proteome</keyword>